<dbReference type="PANTHER" id="PTHR13780">
    <property type="entry name" value="AMP-ACTIVATED PROTEIN KINASE, GAMMA REGULATORY SUBUNIT"/>
    <property type="match status" value="1"/>
</dbReference>
<keyword evidence="4" id="KW-1185">Reference proteome</keyword>
<protein>
    <recommendedName>
        <fullName evidence="5">CBS domain-containing protein</fullName>
    </recommendedName>
</protein>
<comment type="caution">
    <text evidence="3">The sequence shown here is derived from an EMBL/GenBank/DDBJ whole genome shotgun (WGS) entry which is preliminary data.</text>
</comment>
<organism evidence="3 4">
    <name type="scientific">Taxus chinensis</name>
    <name type="common">Chinese yew</name>
    <name type="synonym">Taxus wallichiana var. chinensis</name>
    <dbReference type="NCBI Taxonomy" id="29808"/>
    <lineage>
        <taxon>Eukaryota</taxon>
        <taxon>Viridiplantae</taxon>
        <taxon>Streptophyta</taxon>
        <taxon>Embryophyta</taxon>
        <taxon>Tracheophyta</taxon>
        <taxon>Spermatophyta</taxon>
        <taxon>Pinopsida</taxon>
        <taxon>Pinidae</taxon>
        <taxon>Conifers II</taxon>
        <taxon>Cupressales</taxon>
        <taxon>Taxaceae</taxon>
        <taxon>Taxus</taxon>
    </lineage>
</organism>
<gene>
    <name evidence="3" type="ORF">KI387_019735</name>
</gene>
<keyword evidence="1" id="KW-0677">Repeat</keyword>
<dbReference type="AlphaFoldDB" id="A0AA38G6W8"/>
<dbReference type="PANTHER" id="PTHR13780:SF36">
    <property type="entry name" value="CBS DOMAIN-CONTAINING PROTEIN"/>
    <property type="match status" value="1"/>
</dbReference>
<keyword evidence="2" id="KW-0129">CBS domain</keyword>
<evidence type="ECO:0000256" key="1">
    <source>
        <dbReference type="ARBA" id="ARBA00022737"/>
    </source>
</evidence>
<dbReference type="EMBL" id="JAHRHJ020000004">
    <property type="protein sequence ID" value="KAH9317966.1"/>
    <property type="molecule type" value="Genomic_DNA"/>
</dbReference>
<dbReference type="InterPro" id="IPR050511">
    <property type="entry name" value="AMPK_gamma/SDS23_families"/>
</dbReference>
<evidence type="ECO:0000313" key="3">
    <source>
        <dbReference type="EMBL" id="KAH9317966.1"/>
    </source>
</evidence>
<name>A0AA38G6W8_TAXCH</name>
<proteinExistence type="predicted"/>
<reference evidence="3 4" key="1">
    <citation type="journal article" date="2021" name="Nat. Plants">
        <title>The Taxus genome provides insights into paclitaxel biosynthesis.</title>
        <authorList>
            <person name="Xiong X."/>
            <person name="Gou J."/>
            <person name="Liao Q."/>
            <person name="Li Y."/>
            <person name="Zhou Q."/>
            <person name="Bi G."/>
            <person name="Li C."/>
            <person name="Du R."/>
            <person name="Wang X."/>
            <person name="Sun T."/>
            <person name="Guo L."/>
            <person name="Liang H."/>
            <person name="Lu P."/>
            <person name="Wu Y."/>
            <person name="Zhang Z."/>
            <person name="Ro D.K."/>
            <person name="Shang Y."/>
            <person name="Huang S."/>
            <person name="Yan J."/>
        </authorList>
    </citation>
    <scope>NUCLEOTIDE SEQUENCE [LARGE SCALE GENOMIC DNA]</scope>
    <source>
        <strain evidence="3">Ta-2019</strain>
    </source>
</reference>
<dbReference type="Proteomes" id="UP000824469">
    <property type="component" value="Unassembled WGS sequence"/>
</dbReference>
<evidence type="ECO:0008006" key="5">
    <source>
        <dbReference type="Google" id="ProtNLM"/>
    </source>
</evidence>
<evidence type="ECO:0000313" key="4">
    <source>
        <dbReference type="Proteomes" id="UP000824469"/>
    </source>
</evidence>
<dbReference type="OMA" id="MMEAVNS"/>
<sequence>MLLLLDFDVGVAVRMEDILFSPRYKLDEDAERALGRRLEALWDEHKEPSLTATRRLTSCLENIPVSAFPAPPNKQVIEIISDASLAEAVQLLAKHKILSAPVRDIKAPEDASWIDKYIGIVEFAGIAVWLLHQSEAFRVNSGPEAVAAMGGGFFEMLTSSEFYRETKVKDILGSFRWAPFLPLQTSDSFLTMLLLLSKYRMKSLPVVDIGEGKIGNIITQSAVVHMLSKCVGLPWFETWGNNRLSELGLPVIKPDQMVK</sequence>
<dbReference type="SUPFAM" id="SSF54631">
    <property type="entry name" value="CBS-domain pair"/>
    <property type="match status" value="1"/>
</dbReference>
<dbReference type="InterPro" id="IPR046342">
    <property type="entry name" value="CBS_dom_sf"/>
</dbReference>
<dbReference type="Gene3D" id="3.10.580.10">
    <property type="entry name" value="CBS-domain"/>
    <property type="match status" value="1"/>
</dbReference>
<evidence type="ECO:0000256" key="2">
    <source>
        <dbReference type="ARBA" id="ARBA00023122"/>
    </source>
</evidence>
<feature type="non-terminal residue" evidence="3">
    <location>
        <position position="259"/>
    </location>
</feature>
<accession>A0AA38G6W8</accession>